<protein>
    <submittedName>
        <fullName evidence="2">Translation initiation factor 4E</fullName>
    </submittedName>
</protein>
<sequence length="257" mass="30232">MVKNAVKEQKRKRVKQDKDGDAKQDTHVEDVAEDVKSLKKKKRKKTDEPTKQRQNFLKIDFRVPTDEQKKDVEEQPVDDGTYKATDDLFKLSDMIDTYEPEEDEQEVLLMDDGQTTSSTGEILPQKYENDKLEKYYAHFEKLKNVMSLSFPLNTHYFRNAVKPHCFSENITETEINSYINSSMCVRGNSFFTSQDEIRTLAPGSRKLYDYQTYLKSVRHAGNSIKKIQAKRRSTKKTKNKLFKMMKMIFYLFNNVCR</sequence>
<evidence type="ECO:0000313" key="2">
    <source>
        <dbReference type="EMBL" id="KAL0490301.1"/>
    </source>
</evidence>
<feature type="region of interest" description="Disordered" evidence="1">
    <location>
        <begin position="1"/>
        <end position="79"/>
    </location>
</feature>
<accession>A0AAW2ZKG3</accession>
<name>A0AAW2ZKG3_9EUKA</name>
<dbReference type="EMBL" id="JAOPGA020001662">
    <property type="protein sequence ID" value="KAL0490301.1"/>
    <property type="molecule type" value="Genomic_DNA"/>
</dbReference>
<feature type="compositionally biased region" description="Basic and acidic residues" evidence="1">
    <location>
        <begin position="16"/>
        <end position="37"/>
    </location>
</feature>
<proteinExistence type="predicted"/>
<dbReference type="AlphaFoldDB" id="A0AAW2ZKG3"/>
<keyword evidence="2" id="KW-0648">Protein biosynthesis</keyword>
<dbReference type="Proteomes" id="UP001431209">
    <property type="component" value="Unassembled WGS sequence"/>
</dbReference>
<feature type="compositionally biased region" description="Basic and acidic residues" evidence="1">
    <location>
        <begin position="59"/>
        <end position="73"/>
    </location>
</feature>
<evidence type="ECO:0000313" key="3">
    <source>
        <dbReference type="Proteomes" id="UP001431209"/>
    </source>
</evidence>
<organism evidence="2 3">
    <name type="scientific">Acrasis kona</name>
    <dbReference type="NCBI Taxonomy" id="1008807"/>
    <lineage>
        <taxon>Eukaryota</taxon>
        <taxon>Discoba</taxon>
        <taxon>Heterolobosea</taxon>
        <taxon>Tetramitia</taxon>
        <taxon>Eutetramitia</taxon>
        <taxon>Acrasidae</taxon>
        <taxon>Acrasis</taxon>
    </lineage>
</organism>
<dbReference type="GO" id="GO:0003743">
    <property type="term" value="F:translation initiation factor activity"/>
    <property type="evidence" value="ECO:0007669"/>
    <property type="project" value="UniProtKB-KW"/>
</dbReference>
<keyword evidence="2" id="KW-0396">Initiation factor</keyword>
<keyword evidence="3" id="KW-1185">Reference proteome</keyword>
<comment type="caution">
    <text evidence="2">The sequence shown here is derived from an EMBL/GenBank/DDBJ whole genome shotgun (WGS) entry which is preliminary data.</text>
</comment>
<evidence type="ECO:0000256" key="1">
    <source>
        <dbReference type="SAM" id="MobiDB-lite"/>
    </source>
</evidence>
<gene>
    <name evidence="2" type="ORF">AKO1_009449</name>
</gene>
<reference evidence="2 3" key="1">
    <citation type="submission" date="2024-03" db="EMBL/GenBank/DDBJ databases">
        <title>The Acrasis kona genome and developmental transcriptomes reveal deep origins of eukaryotic multicellular pathways.</title>
        <authorList>
            <person name="Sheikh S."/>
            <person name="Fu C.-J."/>
            <person name="Brown M.W."/>
            <person name="Baldauf S.L."/>
        </authorList>
    </citation>
    <scope>NUCLEOTIDE SEQUENCE [LARGE SCALE GENOMIC DNA]</scope>
    <source>
        <strain evidence="2 3">ATCC MYA-3509</strain>
    </source>
</reference>